<evidence type="ECO:0000313" key="6">
    <source>
        <dbReference type="Proteomes" id="UP000613768"/>
    </source>
</evidence>
<accession>A0AAW3ZP38</accession>
<dbReference type="GO" id="GO:0003677">
    <property type="term" value="F:DNA binding"/>
    <property type="evidence" value="ECO:0007669"/>
    <property type="project" value="UniProtKB-KW"/>
</dbReference>
<evidence type="ECO:0000256" key="1">
    <source>
        <dbReference type="ARBA" id="ARBA00023015"/>
    </source>
</evidence>
<evidence type="ECO:0000256" key="3">
    <source>
        <dbReference type="ARBA" id="ARBA00023163"/>
    </source>
</evidence>
<dbReference type="InterPro" id="IPR036388">
    <property type="entry name" value="WH-like_DNA-bd_sf"/>
</dbReference>
<name>A0AAW3ZP38_9GAMM</name>
<dbReference type="SMART" id="SM00421">
    <property type="entry name" value="HTH_LUXR"/>
    <property type="match status" value="1"/>
</dbReference>
<dbReference type="InterPro" id="IPR016032">
    <property type="entry name" value="Sig_transdc_resp-reg_C-effctor"/>
</dbReference>
<keyword evidence="2" id="KW-0238">DNA-binding</keyword>
<proteinExistence type="predicted"/>
<dbReference type="PRINTS" id="PR00038">
    <property type="entry name" value="HTHLUXR"/>
</dbReference>
<evidence type="ECO:0000259" key="4">
    <source>
        <dbReference type="PROSITE" id="PS50043"/>
    </source>
</evidence>
<evidence type="ECO:0000313" key="5">
    <source>
        <dbReference type="EMBL" id="MBD8527284.1"/>
    </source>
</evidence>
<dbReference type="AlphaFoldDB" id="A0AAW3ZP38"/>
<gene>
    <name evidence="5" type="ORF">IFO71_16190</name>
</gene>
<dbReference type="GO" id="GO:0006355">
    <property type="term" value="P:regulation of DNA-templated transcription"/>
    <property type="evidence" value="ECO:0007669"/>
    <property type="project" value="InterPro"/>
</dbReference>
<dbReference type="EMBL" id="JACYTR010000046">
    <property type="protein sequence ID" value="MBD8527284.1"/>
    <property type="molecule type" value="Genomic_DNA"/>
</dbReference>
<dbReference type="PANTHER" id="PTHR44688">
    <property type="entry name" value="DNA-BINDING TRANSCRIPTIONAL ACTIVATOR DEVR_DOSR"/>
    <property type="match status" value="1"/>
</dbReference>
<dbReference type="SUPFAM" id="SSF46894">
    <property type="entry name" value="C-terminal effector domain of the bipartite response regulators"/>
    <property type="match status" value="1"/>
</dbReference>
<keyword evidence="1" id="KW-0805">Transcription regulation</keyword>
<evidence type="ECO:0000256" key="2">
    <source>
        <dbReference type="ARBA" id="ARBA00023125"/>
    </source>
</evidence>
<dbReference type="CDD" id="cd06170">
    <property type="entry name" value="LuxR_C_like"/>
    <property type="match status" value="1"/>
</dbReference>
<dbReference type="Pfam" id="PF00196">
    <property type="entry name" value="GerE"/>
    <property type="match status" value="1"/>
</dbReference>
<keyword evidence="6" id="KW-1185">Reference proteome</keyword>
<sequence>MVSLSNNGWRLSTKRASPSRTTFAAALAEYLRREIACDAFGLAFQLKGRTDGEPRLRFFGDLPSGWRHDLRDAVEENAPHPYIALAREHRPPLLSGGVLVVSLWTPRLLWGFLEVHAKPDILLTQKAEIALWAWETLHTYLDGEAADTGLLTPRERQCLSLAATGMTSTEIGQRLAISPRTIEGYLASACAKLHVKSRQAAVARALAHGLIDEDSVGRIEEPRGPYFLT</sequence>
<dbReference type="Proteomes" id="UP000613768">
    <property type="component" value="Unassembled WGS sequence"/>
</dbReference>
<protein>
    <submittedName>
        <fullName evidence="5">Helix-turn-helix transcriptional regulator</fullName>
    </submittedName>
</protein>
<keyword evidence="3" id="KW-0804">Transcription</keyword>
<dbReference type="PROSITE" id="PS00622">
    <property type="entry name" value="HTH_LUXR_1"/>
    <property type="match status" value="1"/>
</dbReference>
<feature type="domain" description="HTH luxR-type" evidence="4">
    <location>
        <begin position="144"/>
        <end position="209"/>
    </location>
</feature>
<reference evidence="5 6" key="1">
    <citation type="submission" date="2020-09" db="EMBL/GenBank/DDBJ databases">
        <title>Pseudoxanthomonas sp. CAU 1598 isolated from sand of Yaerae Beach.</title>
        <authorList>
            <person name="Kim W."/>
        </authorList>
    </citation>
    <scope>NUCLEOTIDE SEQUENCE [LARGE SCALE GENOMIC DNA]</scope>
    <source>
        <strain evidence="5 6">CAU 1598</strain>
    </source>
</reference>
<dbReference type="PANTHER" id="PTHR44688:SF16">
    <property type="entry name" value="DNA-BINDING TRANSCRIPTIONAL ACTIVATOR DEVR_DOSR"/>
    <property type="match status" value="1"/>
</dbReference>
<dbReference type="InterPro" id="IPR000792">
    <property type="entry name" value="Tscrpt_reg_LuxR_C"/>
</dbReference>
<comment type="caution">
    <text evidence="5">The sequence shown here is derived from an EMBL/GenBank/DDBJ whole genome shotgun (WGS) entry which is preliminary data.</text>
</comment>
<organism evidence="5 6">
    <name type="scientific">Pseudomarimonas arenosa</name>
    <dbReference type="NCBI Taxonomy" id="2774145"/>
    <lineage>
        <taxon>Bacteria</taxon>
        <taxon>Pseudomonadati</taxon>
        <taxon>Pseudomonadota</taxon>
        <taxon>Gammaproteobacteria</taxon>
        <taxon>Lysobacterales</taxon>
        <taxon>Lysobacteraceae</taxon>
        <taxon>Pseudomarimonas</taxon>
    </lineage>
</organism>
<dbReference type="PROSITE" id="PS50043">
    <property type="entry name" value="HTH_LUXR_2"/>
    <property type="match status" value="1"/>
</dbReference>
<dbReference type="Gene3D" id="1.10.10.10">
    <property type="entry name" value="Winged helix-like DNA-binding domain superfamily/Winged helix DNA-binding domain"/>
    <property type="match status" value="1"/>
</dbReference>